<organism evidence="1 2">
    <name type="scientific">Mycobacterium avium</name>
    <dbReference type="NCBI Taxonomy" id="1764"/>
    <lineage>
        <taxon>Bacteria</taxon>
        <taxon>Bacillati</taxon>
        <taxon>Actinomycetota</taxon>
        <taxon>Actinomycetes</taxon>
        <taxon>Mycobacteriales</taxon>
        <taxon>Mycobacteriaceae</taxon>
        <taxon>Mycobacterium</taxon>
        <taxon>Mycobacterium avium complex (MAC)</taxon>
    </lineage>
</organism>
<dbReference type="Proteomes" id="UP000217768">
    <property type="component" value="Unassembled WGS sequence"/>
</dbReference>
<protein>
    <submittedName>
        <fullName evidence="1">Uncharacterized protein</fullName>
    </submittedName>
</protein>
<proteinExistence type="predicted"/>
<name>A0A2A2ZBN7_MYCAV</name>
<gene>
    <name evidence="1" type="ORF">CKJ66_26315</name>
</gene>
<sequence length="109" mass="11894">MLRTAVSWWRFGYSAWHIVAESPGAARSDQLGVIEVDPRVGADEAVVLAAELSDPGLPARDLTDPPCLRVIFARLPPRGLGAVCSLLSAGWCREVLVASLRIWRSRSRV</sequence>
<dbReference type="AlphaFoldDB" id="A0A2A2ZBN7"/>
<comment type="caution">
    <text evidence="1">The sequence shown here is derived from an EMBL/GenBank/DDBJ whole genome shotgun (WGS) entry which is preliminary data.</text>
</comment>
<reference evidence="1 2" key="1">
    <citation type="submission" date="2017-08" db="EMBL/GenBank/DDBJ databases">
        <title>Phylogenetic analysis of Mycobacterium avium complex whole genomes.</title>
        <authorList>
            <person name="Caverly L.J."/>
            <person name="Spilker T."/>
            <person name="Lipuma J."/>
        </authorList>
    </citation>
    <scope>NUCLEOTIDE SEQUENCE [LARGE SCALE GENOMIC DNA]</scope>
    <source>
        <strain evidence="1 2">FLAC0165</strain>
    </source>
</reference>
<accession>A0A2A2ZBN7</accession>
<dbReference type="EMBL" id="NSFD01000055">
    <property type="protein sequence ID" value="PBA23780.1"/>
    <property type="molecule type" value="Genomic_DNA"/>
</dbReference>
<evidence type="ECO:0000313" key="2">
    <source>
        <dbReference type="Proteomes" id="UP000217768"/>
    </source>
</evidence>
<evidence type="ECO:0000313" key="1">
    <source>
        <dbReference type="EMBL" id="PBA23780.1"/>
    </source>
</evidence>